<keyword evidence="1" id="KW-0472">Membrane</keyword>
<organism evidence="2 3">
    <name type="scientific">Mycoplana azooxidifex</name>
    <dbReference type="NCBI Taxonomy" id="1636188"/>
    <lineage>
        <taxon>Bacteria</taxon>
        <taxon>Pseudomonadati</taxon>
        <taxon>Pseudomonadota</taxon>
        <taxon>Alphaproteobacteria</taxon>
        <taxon>Hyphomicrobiales</taxon>
        <taxon>Rhizobiaceae</taxon>
        <taxon>Mycoplana</taxon>
    </lineage>
</organism>
<dbReference type="Proteomes" id="UP000574761">
    <property type="component" value="Unassembled WGS sequence"/>
</dbReference>
<evidence type="ECO:0000256" key="1">
    <source>
        <dbReference type="SAM" id="Phobius"/>
    </source>
</evidence>
<gene>
    <name evidence="2" type="ORF">GGQ64_003796</name>
</gene>
<keyword evidence="3" id="KW-1185">Reference proteome</keyword>
<keyword evidence="1" id="KW-1133">Transmembrane helix</keyword>
<keyword evidence="1" id="KW-0812">Transmembrane</keyword>
<proteinExistence type="predicted"/>
<protein>
    <submittedName>
        <fullName evidence="2">Anti-sigma factor RsiW</fullName>
    </submittedName>
</protein>
<sequence>MSTSPITEDDLNAFVDNALDPTRHAEVIIYLDSHPPIASRVAAYRKQREHLRNALAPIAEEPLPPELNLARLVADQHRPRSTPKWAMAAAVLLLSVGGIVGWTLRDMDLRSSTGLELVAQQAANSYRAYAADGYRPVEVRAEDRAVLAQWTARQLGRTVAIPDLTVSGFRFMGGRVVPTDQGPAAMFMYDDDKGIRLVMLARPMWADSDLPMSPYSNSEINGYAWFDDGLGYSLVGPVEAARLHPTADEVRRQLRNSV</sequence>
<feature type="transmembrane region" description="Helical" evidence="1">
    <location>
        <begin position="85"/>
        <end position="104"/>
    </location>
</feature>
<accession>A0A7W6D9H8</accession>
<dbReference type="EMBL" id="JACIEE010000007">
    <property type="protein sequence ID" value="MBB3978562.1"/>
    <property type="molecule type" value="Genomic_DNA"/>
</dbReference>
<dbReference type="RefSeq" id="WP_183806794.1">
    <property type="nucleotide sequence ID" value="NZ_JACIEE010000007.1"/>
</dbReference>
<name>A0A7W6D9H8_9HYPH</name>
<dbReference type="AlphaFoldDB" id="A0A7W6D9H8"/>
<evidence type="ECO:0000313" key="3">
    <source>
        <dbReference type="Proteomes" id="UP000574761"/>
    </source>
</evidence>
<reference evidence="2 3" key="1">
    <citation type="submission" date="2020-08" db="EMBL/GenBank/DDBJ databases">
        <title>Genomic Encyclopedia of Type Strains, Phase IV (KMG-IV): sequencing the most valuable type-strain genomes for metagenomic binning, comparative biology and taxonomic classification.</title>
        <authorList>
            <person name="Goeker M."/>
        </authorList>
    </citation>
    <scope>NUCLEOTIDE SEQUENCE [LARGE SCALE GENOMIC DNA]</scope>
    <source>
        <strain evidence="2 3">DSM 100211</strain>
    </source>
</reference>
<evidence type="ECO:0000313" key="2">
    <source>
        <dbReference type="EMBL" id="MBB3978562.1"/>
    </source>
</evidence>
<comment type="caution">
    <text evidence="2">The sequence shown here is derived from an EMBL/GenBank/DDBJ whole genome shotgun (WGS) entry which is preliminary data.</text>
</comment>